<reference evidence="1 2" key="1">
    <citation type="submission" date="2016-04" db="EMBL/GenBank/DDBJ databases">
        <authorList>
            <person name="Evans L.H."/>
            <person name="Alamgir A."/>
            <person name="Owens N."/>
            <person name="Weber N.D."/>
            <person name="Virtaneva K."/>
            <person name="Barbian K."/>
            <person name="Babar A."/>
            <person name="Rosenke K."/>
        </authorList>
    </citation>
    <scope>NUCLEOTIDE SEQUENCE [LARGE SCALE GENOMIC DNA]</scope>
    <source>
        <strain evidence="1 2">LMa1</strain>
    </source>
</reference>
<dbReference type="AlphaFoldDB" id="A0A1B7LHR0"/>
<dbReference type="RefSeq" id="WP_066666473.1">
    <property type="nucleotide sequence ID" value="NZ_LYVF01000047.1"/>
</dbReference>
<comment type="caution">
    <text evidence="1">The sequence shown here is derived from an EMBL/GenBank/DDBJ whole genome shotgun (WGS) entry which is preliminary data.</text>
</comment>
<organism evidence="1 2">
    <name type="scientific">Desulfotomaculum copahuensis</name>
    <dbReference type="NCBI Taxonomy" id="1838280"/>
    <lineage>
        <taxon>Bacteria</taxon>
        <taxon>Bacillati</taxon>
        <taxon>Bacillota</taxon>
        <taxon>Clostridia</taxon>
        <taxon>Eubacteriales</taxon>
        <taxon>Desulfotomaculaceae</taxon>
        <taxon>Desulfotomaculum</taxon>
    </lineage>
</organism>
<name>A0A1B7LHR0_9FIRM</name>
<dbReference type="OrthoDB" id="2081260at2"/>
<dbReference type="STRING" id="1838280.A6M21_04330"/>
<keyword evidence="2" id="KW-1185">Reference proteome</keyword>
<gene>
    <name evidence="1" type="ORF">A6M21_04330</name>
</gene>
<dbReference type="Proteomes" id="UP000078532">
    <property type="component" value="Unassembled WGS sequence"/>
</dbReference>
<dbReference type="EMBL" id="LYVF01000047">
    <property type="protein sequence ID" value="OAT85733.1"/>
    <property type="molecule type" value="Genomic_DNA"/>
</dbReference>
<proteinExistence type="predicted"/>
<evidence type="ECO:0000313" key="1">
    <source>
        <dbReference type="EMBL" id="OAT85733.1"/>
    </source>
</evidence>
<protein>
    <recommendedName>
        <fullName evidence="3">Bypass of forespore C C-terminal domain-containing protein</fullName>
    </recommendedName>
</protein>
<sequence>MIKKIYLALGGLALALTVAAAVYLVLGVLAPPAVKPGLAINKPDVTNVFPVHAGEAVQEEREYLCGDVQVVFLGRAPADMVGLDREALERRYPSAQGWSIAAQGSLLVLKQHINDFCPEHQDYRHLGISQGMLAVYQGPLGCNQKLLRVENKLPLSGLSPDLQVKLEQAMDFDRQDVQTQGALRAELEFVGDQALNAMLDNLDEASSMTQSNSF</sequence>
<accession>A0A1B7LHR0</accession>
<evidence type="ECO:0008006" key="3">
    <source>
        <dbReference type="Google" id="ProtNLM"/>
    </source>
</evidence>
<evidence type="ECO:0000313" key="2">
    <source>
        <dbReference type="Proteomes" id="UP000078532"/>
    </source>
</evidence>